<reference evidence="3 4" key="1">
    <citation type="submission" date="2019-03" db="EMBL/GenBank/DDBJ databases">
        <title>Ramlibacter henchirensis DSM 14656, whole genome shotgun sequence.</title>
        <authorList>
            <person name="Zhang X."/>
            <person name="Feng G."/>
            <person name="Zhu H."/>
        </authorList>
    </citation>
    <scope>NUCLEOTIDE SEQUENCE [LARGE SCALE GENOMIC DNA]</scope>
    <source>
        <strain evidence="3 4">DSM 14656</strain>
    </source>
</reference>
<feature type="region of interest" description="Disordered" evidence="1">
    <location>
        <begin position="120"/>
        <end position="162"/>
    </location>
</feature>
<dbReference type="AlphaFoldDB" id="A0A4Z0BM75"/>
<sequence length="162" mass="17746">MAKKLKDLMAELSAEDRRDVRQRARLHIRAMEDAERLDQIRKAADRNQSEVARLMGIGQNAVSQLEKRDDLQLSTLHRYVTSLGLRLELAVVSASGERAVLRNYQPWRGMGTAAGKAVRAAQQVAPGKKAPAGTASDPQKAVASKGAIRPPRSATRKAAKNR</sequence>
<dbReference type="Proteomes" id="UP000298180">
    <property type="component" value="Unassembled WGS sequence"/>
</dbReference>
<dbReference type="InterPro" id="IPR001387">
    <property type="entry name" value="Cro/C1-type_HTH"/>
</dbReference>
<evidence type="ECO:0000313" key="4">
    <source>
        <dbReference type="Proteomes" id="UP000298180"/>
    </source>
</evidence>
<dbReference type="GO" id="GO:0003677">
    <property type="term" value="F:DNA binding"/>
    <property type="evidence" value="ECO:0007669"/>
    <property type="project" value="InterPro"/>
</dbReference>
<dbReference type="EMBL" id="SMLM01000004">
    <property type="protein sequence ID" value="TFY99194.1"/>
    <property type="molecule type" value="Genomic_DNA"/>
</dbReference>
<proteinExistence type="predicted"/>
<organism evidence="3 4">
    <name type="scientific">Ramlibacter henchirensis</name>
    <dbReference type="NCBI Taxonomy" id="204072"/>
    <lineage>
        <taxon>Bacteria</taxon>
        <taxon>Pseudomonadati</taxon>
        <taxon>Pseudomonadota</taxon>
        <taxon>Betaproteobacteria</taxon>
        <taxon>Burkholderiales</taxon>
        <taxon>Comamonadaceae</taxon>
        <taxon>Ramlibacter</taxon>
    </lineage>
</organism>
<dbReference type="InterPro" id="IPR010982">
    <property type="entry name" value="Lambda_DNA-bd_dom_sf"/>
</dbReference>
<name>A0A4Z0BM75_9BURK</name>
<comment type="caution">
    <text evidence="3">The sequence shown here is derived from an EMBL/GenBank/DDBJ whole genome shotgun (WGS) entry which is preliminary data.</text>
</comment>
<evidence type="ECO:0000256" key="1">
    <source>
        <dbReference type="SAM" id="MobiDB-lite"/>
    </source>
</evidence>
<evidence type="ECO:0000313" key="3">
    <source>
        <dbReference type="EMBL" id="TFY99194.1"/>
    </source>
</evidence>
<dbReference type="PROSITE" id="PS50943">
    <property type="entry name" value="HTH_CROC1"/>
    <property type="match status" value="1"/>
</dbReference>
<dbReference type="OrthoDB" id="129597at2"/>
<dbReference type="RefSeq" id="WP_135265420.1">
    <property type="nucleotide sequence ID" value="NZ_SMLM01000004.1"/>
</dbReference>
<keyword evidence="4" id="KW-1185">Reference proteome</keyword>
<dbReference type="CDD" id="cd00093">
    <property type="entry name" value="HTH_XRE"/>
    <property type="match status" value="1"/>
</dbReference>
<evidence type="ECO:0000259" key="2">
    <source>
        <dbReference type="PROSITE" id="PS50943"/>
    </source>
</evidence>
<protein>
    <submittedName>
        <fullName evidence="3">Helix-turn-helix domain-containing protein</fullName>
    </submittedName>
</protein>
<dbReference type="SMART" id="SM00530">
    <property type="entry name" value="HTH_XRE"/>
    <property type="match status" value="1"/>
</dbReference>
<dbReference type="Pfam" id="PF01381">
    <property type="entry name" value="HTH_3"/>
    <property type="match status" value="1"/>
</dbReference>
<gene>
    <name evidence="3" type="ORF">EZ313_21730</name>
</gene>
<dbReference type="SUPFAM" id="SSF47413">
    <property type="entry name" value="lambda repressor-like DNA-binding domains"/>
    <property type="match status" value="1"/>
</dbReference>
<dbReference type="Gene3D" id="1.10.260.40">
    <property type="entry name" value="lambda repressor-like DNA-binding domains"/>
    <property type="match status" value="1"/>
</dbReference>
<feature type="domain" description="HTH cro/C1-type" evidence="2">
    <location>
        <begin position="37"/>
        <end position="90"/>
    </location>
</feature>
<accession>A0A4Z0BM75</accession>